<keyword evidence="2" id="KW-1185">Reference proteome</keyword>
<dbReference type="HOGENOM" id="CLU_2729677_0_0_1"/>
<organism evidence="1 2">
    <name type="scientific">Amborella trichopoda</name>
    <dbReference type="NCBI Taxonomy" id="13333"/>
    <lineage>
        <taxon>Eukaryota</taxon>
        <taxon>Viridiplantae</taxon>
        <taxon>Streptophyta</taxon>
        <taxon>Embryophyta</taxon>
        <taxon>Tracheophyta</taxon>
        <taxon>Spermatophyta</taxon>
        <taxon>Magnoliopsida</taxon>
        <taxon>Amborellales</taxon>
        <taxon>Amborellaceae</taxon>
        <taxon>Amborella</taxon>
    </lineage>
</organism>
<gene>
    <name evidence="1" type="ORF">AMTR_s00049p00141490</name>
</gene>
<dbReference type="Proteomes" id="UP000017836">
    <property type="component" value="Unassembled WGS sequence"/>
</dbReference>
<dbReference type="Gramene" id="ERN13691">
    <property type="protein sequence ID" value="ERN13691"/>
    <property type="gene ID" value="AMTR_s00049p00141490"/>
</dbReference>
<dbReference type="EMBL" id="KI392567">
    <property type="protein sequence ID" value="ERN13691.1"/>
    <property type="molecule type" value="Genomic_DNA"/>
</dbReference>
<dbReference type="AlphaFoldDB" id="W1Q019"/>
<name>W1Q019_AMBTC</name>
<reference evidence="2" key="1">
    <citation type="journal article" date="2013" name="Science">
        <title>The Amborella genome and the evolution of flowering plants.</title>
        <authorList>
            <consortium name="Amborella Genome Project"/>
        </authorList>
    </citation>
    <scope>NUCLEOTIDE SEQUENCE [LARGE SCALE GENOMIC DNA]</scope>
</reference>
<protein>
    <submittedName>
        <fullName evidence="1">Uncharacterized protein</fullName>
    </submittedName>
</protein>
<accession>W1Q019</accession>
<sequence length="72" mass="8051">KIPHRARREVSIAGKLAGILNQEISGAIFRQGEKRSIGETMEELVLVENTMDYEPEKPEISIKIQLGGGRDF</sequence>
<evidence type="ECO:0000313" key="1">
    <source>
        <dbReference type="EMBL" id="ERN13691.1"/>
    </source>
</evidence>
<evidence type="ECO:0000313" key="2">
    <source>
        <dbReference type="Proteomes" id="UP000017836"/>
    </source>
</evidence>
<feature type="non-terminal residue" evidence="1">
    <location>
        <position position="1"/>
    </location>
</feature>
<proteinExistence type="predicted"/>